<dbReference type="OrthoDB" id="449052at2759"/>
<evidence type="ECO:0008006" key="3">
    <source>
        <dbReference type="Google" id="ProtNLM"/>
    </source>
</evidence>
<gene>
    <name evidence="1" type="ORF">BXZ70DRAFT_1068979</name>
</gene>
<keyword evidence="2" id="KW-1185">Reference proteome</keyword>
<organism evidence="1 2">
    <name type="scientific">Cristinia sonorae</name>
    <dbReference type="NCBI Taxonomy" id="1940300"/>
    <lineage>
        <taxon>Eukaryota</taxon>
        <taxon>Fungi</taxon>
        <taxon>Dikarya</taxon>
        <taxon>Basidiomycota</taxon>
        <taxon>Agaricomycotina</taxon>
        <taxon>Agaricomycetes</taxon>
        <taxon>Agaricomycetidae</taxon>
        <taxon>Agaricales</taxon>
        <taxon>Pleurotineae</taxon>
        <taxon>Stephanosporaceae</taxon>
        <taxon>Cristinia</taxon>
    </lineage>
</organism>
<dbReference type="AlphaFoldDB" id="A0A8K0UDV2"/>
<evidence type="ECO:0000313" key="2">
    <source>
        <dbReference type="Proteomes" id="UP000813824"/>
    </source>
</evidence>
<protein>
    <recommendedName>
        <fullName evidence="3">CBS domain-containing protein</fullName>
    </recommendedName>
</protein>
<evidence type="ECO:0000313" key="1">
    <source>
        <dbReference type="EMBL" id="KAH8073378.1"/>
    </source>
</evidence>
<name>A0A8K0UDV2_9AGAR</name>
<sequence>MAGRGEVSALKLERYHDFVQTLLPPFLTTSSMSLGKRLSVSSIRSNSPLSFAAAPNADAEGWTKTWSETLAKDLIDCPVVSVDAETTVEEACEILLAKDVLCLTVTRCAKSSSETPDIELFDFSDVNAFLTLAATQHRFTPEELLGKPRIQQIVAAAKAGRVPVHLVSSTSESPHPQFRPV</sequence>
<dbReference type="EMBL" id="JAEVFJ010000074">
    <property type="protein sequence ID" value="KAH8073378.1"/>
    <property type="molecule type" value="Genomic_DNA"/>
</dbReference>
<dbReference type="Proteomes" id="UP000813824">
    <property type="component" value="Unassembled WGS sequence"/>
</dbReference>
<reference evidence="1" key="1">
    <citation type="journal article" date="2021" name="New Phytol.">
        <title>Evolutionary innovations through gain and loss of genes in the ectomycorrhizal Boletales.</title>
        <authorList>
            <person name="Wu G."/>
            <person name="Miyauchi S."/>
            <person name="Morin E."/>
            <person name="Kuo A."/>
            <person name="Drula E."/>
            <person name="Varga T."/>
            <person name="Kohler A."/>
            <person name="Feng B."/>
            <person name="Cao Y."/>
            <person name="Lipzen A."/>
            <person name="Daum C."/>
            <person name="Hundley H."/>
            <person name="Pangilinan J."/>
            <person name="Johnson J."/>
            <person name="Barry K."/>
            <person name="LaButti K."/>
            <person name="Ng V."/>
            <person name="Ahrendt S."/>
            <person name="Min B."/>
            <person name="Choi I.G."/>
            <person name="Park H."/>
            <person name="Plett J.M."/>
            <person name="Magnuson J."/>
            <person name="Spatafora J.W."/>
            <person name="Nagy L.G."/>
            <person name="Henrissat B."/>
            <person name="Grigoriev I.V."/>
            <person name="Yang Z.L."/>
            <person name="Xu J."/>
            <person name="Martin F.M."/>
        </authorList>
    </citation>
    <scope>NUCLEOTIDE SEQUENCE</scope>
    <source>
        <strain evidence="1">KKN 215</strain>
    </source>
</reference>
<proteinExistence type="predicted"/>
<accession>A0A8K0UDV2</accession>
<comment type="caution">
    <text evidence="1">The sequence shown here is derived from an EMBL/GenBank/DDBJ whole genome shotgun (WGS) entry which is preliminary data.</text>
</comment>